<dbReference type="Proteomes" id="UP000018914">
    <property type="component" value="Chromosome"/>
</dbReference>
<dbReference type="AlphaFoldDB" id="W0DEQ0"/>
<evidence type="ECO:0000313" key="2">
    <source>
        <dbReference type="Proteomes" id="UP000018914"/>
    </source>
</evidence>
<accession>W0DEQ0</accession>
<dbReference type="STRING" id="75906.THERU_04400"/>
<keyword evidence="2" id="KW-1185">Reference proteome</keyword>
<evidence type="ECO:0008006" key="3">
    <source>
        <dbReference type="Google" id="ProtNLM"/>
    </source>
</evidence>
<reference evidence="1 2" key="1">
    <citation type="submission" date="2013-12" db="EMBL/GenBank/DDBJ databases">
        <authorList>
            <consortium name="DOE Joint Genome Institute"/>
            <person name="Eisen J."/>
            <person name="Huntemann M."/>
            <person name="Han J."/>
            <person name="Chen A."/>
            <person name="Kyrpides N."/>
            <person name="Mavromatis K."/>
            <person name="Markowitz V."/>
            <person name="Palaniappan K."/>
            <person name="Ivanova N."/>
            <person name="Schaumberg A."/>
            <person name="Pati A."/>
            <person name="Liolios K."/>
            <person name="Nordberg H.P."/>
            <person name="Cantor M.N."/>
            <person name="Hua S.X."/>
            <person name="Woyke T."/>
        </authorList>
    </citation>
    <scope>NUCLEOTIDE SEQUENCE [LARGE SCALE GENOMIC DNA]</scope>
    <source>
        <strain evidence="1 2">DSM 23557</strain>
    </source>
</reference>
<evidence type="ECO:0000313" key="1">
    <source>
        <dbReference type="EMBL" id="AHE96821.1"/>
    </source>
</evidence>
<organism evidence="2">
    <name type="scientific">Thermocrinis ruber</name>
    <dbReference type="NCBI Taxonomy" id="75906"/>
    <lineage>
        <taxon>Bacteria</taxon>
        <taxon>Pseudomonadati</taxon>
        <taxon>Aquificota</taxon>
        <taxon>Aquificia</taxon>
        <taxon>Aquificales</taxon>
        <taxon>Aquificaceae</taxon>
        <taxon>Thermocrinis</taxon>
    </lineage>
</organism>
<dbReference type="SUPFAM" id="SSF158568">
    <property type="entry name" value="AF1862-like"/>
    <property type="match status" value="1"/>
</dbReference>
<sequence>MKSKVQELAQLAYKCVKQVKDEAEKMDKKGKDFASRYLSYAKKIAIHDNLQWTFDNGYLCKS</sequence>
<protein>
    <recommendedName>
        <fullName evidence="3">HEPN domain-containing protein</fullName>
    </recommendedName>
</protein>
<dbReference type="RefSeq" id="WP_025306052.1">
    <property type="nucleotide sequence ID" value="NZ_CP007028.1"/>
</dbReference>
<dbReference type="InterPro" id="IPR023101">
    <property type="entry name" value="AF1862-like_dom_sf"/>
</dbReference>
<dbReference type="EMBL" id="CP007028">
    <property type="protein sequence ID" value="AHE96821.1"/>
    <property type="molecule type" value="Genomic_DNA"/>
</dbReference>
<dbReference type="HOGENOM" id="CLU_2902859_0_0_0"/>
<proteinExistence type="predicted"/>
<name>W0DEQ0_9AQUI</name>
<gene>
    <name evidence="1" type="ORF">THERU_04400</name>
</gene>
<dbReference type="KEGG" id="trd:THERU_04400"/>